<name>A0AAN7VXA5_9PEZI</name>
<reference evidence="4" key="1">
    <citation type="submission" date="2023-08" db="EMBL/GenBank/DDBJ databases">
        <title>Black Yeasts Isolated from many extreme environments.</title>
        <authorList>
            <person name="Coleine C."/>
            <person name="Stajich J.E."/>
            <person name="Selbmann L."/>
        </authorList>
    </citation>
    <scope>NUCLEOTIDE SEQUENCE</scope>
    <source>
        <strain evidence="4">CCFEE 5810</strain>
    </source>
</reference>
<dbReference type="InterPro" id="IPR012341">
    <property type="entry name" value="6hp_glycosidase-like_sf"/>
</dbReference>
<comment type="caution">
    <text evidence="4">The sequence shown here is derived from an EMBL/GenBank/DDBJ whole genome shotgun (WGS) entry which is preliminary data.</text>
</comment>
<dbReference type="PANTHER" id="PTHR41814">
    <property type="entry name" value="EXPRESSED PROTEIN"/>
    <property type="match status" value="1"/>
</dbReference>
<dbReference type="Gene3D" id="1.50.10.10">
    <property type="match status" value="1"/>
</dbReference>
<keyword evidence="1" id="KW-0378">Hydrolase</keyword>
<dbReference type="InterPro" id="IPR008928">
    <property type="entry name" value="6-hairpin_glycosidase_sf"/>
</dbReference>
<dbReference type="InterPro" id="IPR010905">
    <property type="entry name" value="Glyco_hydro_88"/>
</dbReference>
<dbReference type="Proteomes" id="UP001310594">
    <property type="component" value="Unassembled WGS sequence"/>
</dbReference>
<dbReference type="GO" id="GO:0005975">
    <property type="term" value="P:carbohydrate metabolic process"/>
    <property type="evidence" value="ECO:0007669"/>
    <property type="project" value="InterPro"/>
</dbReference>
<proteinExistence type="predicted"/>
<protein>
    <submittedName>
        <fullName evidence="4">Uncharacterized protein</fullName>
    </submittedName>
</protein>
<feature type="region of interest" description="Disordered" evidence="2">
    <location>
        <begin position="1"/>
        <end position="36"/>
    </location>
</feature>
<dbReference type="SUPFAM" id="SSF48208">
    <property type="entry name" value="Six-hairpin glycosidases"/>
    <property type="match status" value="1"/>
</dbReference>
<evidence type="ECO:0000256" key="2">
    <source>
        <dbReference type="SAM" id="MobiDB-lite"/>
    </source>
</evidence>
<evidence type="ECO:0000313" key="5">
    <source>
        <dbReference type="Proteomes" id="UP001310594"/>
    </source>
</evidence>
<organism evidence="4 5">
    <name type="scientific">Elasticomyces elasticus</name>
    <dbReference type="NCBI Taxonomy" id="574655"/>
    <lineage>
        <taxon>Eukaryota</taxon>
        <taxon>Fungi</taxon>
        <taxon>Dikarya</taxon>
        <taxon>Ascomycota</taxon>
        <taxon>Pezizomycotina</taxon>
        <taxon>Dothideomycetes</taxon>
        <taxon>Dothideomycetidae</taxon>
        <taxon>Mycosphaerellales</taxon>
        <taxon>Teratosphaeriaceae</taxon>
        <taxon>Elasticomyces</taxon>
    </lineage>
</organism>
<dbReference type="EMBL" id="JAVRQU010000014">
    <property type="protein sequence ID" value="KAK5695246.1"/>
    <property type="molecule type" value="Genomic_DNA"/>
</dbReference>
<evidence type="ECO:0000256" key="1">
    <source>
        <dbReference type="ARBA" id="ARBA00022801"/>
    </source>
</evidence>
<evidence type="ECO:0000313" key="4">
    <source>
        <dbReference type="EMBL" id="KAK5695246.1"/>
    </source>
</evidence>
<gene>
    <name evidence="4" type="ORF">LTR97_008752</name>
</gene>
<sequence>MAEVRQRKKPEGPTSTPATDATSDEPTSNAQDEVPFAWSDPSTWPLSLKFLPVPIGLLAIFMAIYTQYFMGDAGFDMSTYETCTGTFNYTFRINAARQQAEELATHSWEYGTAAEAITELVNPEKAVFAANPFPNDKIPRQGLKMDQALLFVHRHIRYDNTTLFDDDGYSVSDPASLGIMAVMIGQRWQLGNYLTAAERQKDFLLNDAPRYINGAISHRSEVAELWSDAVSMFSPFLAYYAVHKQDMALLRAAVHQIQLYRDALLIPDGAKQGLWKHIVGPSDMADDGAWSTGNAWAAYGMARVRATISGWGPSREVMGEEIGKLDRWIAEILDGAVRTDDDGSGLLRNYLGQQSWFGAYLTLLHFTINTNALPGETSGTSLLAATAYRMAVLNPKVFAQPKYLDWAHAKRAAVASRVDDDGFAKPAVNPLKHASRDPVESSPEGASFLLMMGSAWRDCVCRNVCTLDQGKVDVR</sequence>
<dbReference type="AlphaFoldDB" id="A0AAN7VXA5"/>
<accession>A0AAN7VXA5</accession>
<dbReference type="Pfam" id="PF07470">
    <property type="entry name" value="Glyco_hydro_88"/>
    <property type="match status" value="1"/>
</dbReference>
<keyword evidence="3" id="KW-1133">Transmembrane helix</keyword>
<keyword evidence="3" id="KW-0812">Transmembrane</keyword>
<dbReference type="PANTHER" id="PTHR41814:SF1">
    <property type="entry name" value="CELLULASE"/>
    <property type="match status" value="1"/>
</dbReference>
<feature type="compositionally biased region" description="Polar residues" evidence="2">
    <location>
        <begin position="13"/>
        <end position="31"/>
    </location>
</feature>
<dbReference type="GO" id="GO:0016787">
    <property type="term" value="F:hydrolase activity"/>
    <property type="evidence" value="ECO:0007669"/>
    <property type="project" value="UniProtKB-KW"/>
</dbReference>
<evidence type="ECO:0000256" key="3">
    <source>
        <dbReference type="SAM" id="Phobius"/>
    </source>
</evidence>
<keyword evidence="3" id="KW-0472">Membrane</keyword>
<feature type="transmembrane region" description="Helical" evidence="3">
    <location>
        <begin position="50"/>
        <end position="70"/>
    </location>
</feature>